<proteinExistence type="predicted"/>
<name>A0A8S5PFW7_9CAUD</name>
<dbReference type="EMBL" id="BK015422">
    <property type="protein sequence ID" value="DAE05982.1"/>
    <property type="molecule type" value="Genomic_DNA"/>
</dbReference>
<reference evidence="1" key="1">
    <citation type="journal article" date="2021" name="Proc. Natl. Acad. Sci. U.S.A.">
        <title>A Catalog of Tens of Thousands of Viruses from Human Metagenomes Reveals Hidden Associations with Chronic Diseases.</title>
        <authorList>
            <person name="Tisza M.J."/>
            <person name="Buck C.B."/>
        </authorList>
    </citation>
    <scope>NUCLEOTIDE SEQUENCE</scope>
    <source>
        <strain evidence="1">CtNYa18</strain>
    </source>
</reference>
<sequence>MPAGVICFTNTVIGYLISSSRHAKITPLDFSGRYPPFLKPS</sequence>
<evidence type="ECO:0000313" key="1">
    <source>
        <dbReference type="EMBL" id="DAE05982.1"/>
    </source>
</evidence>
<organism evidence="1">
    <name type="scientific">Myoviridae sp. ctNYa18</name>
    <dbReference type="NCBI Taxonomy" id="2825090"/>
    <lineage>
        <taxon>Viruses</taxon>
        <taxon>Duplodnaviria</taxon>
        <taxon>Heunggongvirae</taxon>
        <taxon>Uroviricota</taxon>
        <taxon>Caudoviricetes</taxon>
    </lineage>
</organism>
<protein>
    <submittedName>
        <fullName evidence="1">Uncharacterized protein</fullName>
    </submittedName>
</protein>
<accession>A0A8S5PFW7</accession>